<dbReference type="RefSeq" id="WP_369183472.1">
    <property type="nucleotide sequence ID" value="NZ_CP163445.1"/>
</dbReference>
<gene>
    <name evidence="3" type="ORF">AB2U05_15315</name>
</gene>
<reference evidence="3" key="1">
    <citation type="submission" date="2024-07" db="EMBL/GenBank/DDBJ databases">
        <authorList>
            <person name="Yu S.T."/>
        </authorList>
    </citation>
    <scope>NUCLEOTIDE SEQUENCE</scope>
    <source>
        <strain evidence="3">Y1</strain>
    </source>
</reference>
<name>A0AB39TKE1_9ACTN</name>
<organism evidence="3">
    <name type="scientific">Streptomyces sp. Y1</name>
    <dbReference type="NCBI Taxonomy" id="3238634"/>
    <lineage>
        <taxon>Bacteria</taxon>
        <taxon>Bacillati</taxon>
        <taxon>Actinomycetota</taxon>
        <taxon>Actinomycetes</taxon>
        <taxon>Kitasatosporales</taxon>
        <taxon>Streptomycetaceae</taxon>
        <taxon>Streptomyces</taxon>
    </lineage>
</organism>
<sequence length="318" mass="33650">MSTHQHQHQHQHGNHHHGHGVPAADLDWDALAAHLEREAELRADAVTEAARWLAGLHAEGATNGATDSATDGGSETGRGSGVRRVLDVGSGPGVIAGMLAEAFPAAEVVAVDQSAALLERARARSGGRLGVQQADLPAEFGKLGEADLVWSGNAIHHLGDQQAALASLAGVLRPGGLLAVAESGLPPRYLPRDFGLGRPGFQARMDAAHEDGFSAMRAELPGAVAEVEDWPAMLERAGLTPSGTRTFLVEHRAPLAEPFRAYLHTQLARRQEQLADHLDPEDRATLAALLDEDAPTGILHRPDAFYLSAMTVHTARKA</sequence>
<keyword evidence="3" id="KW-0808">Transferase</keyword>
<dbReference type="CDD" id="cd02440">
    <property type="entry name" value="AdoMet_MTases"/>
    <property type="match status" value="1"/>
</dbReference>
<dbReference type="InterPro" id="IPR029063">
    <property type="entry name" value="SAM-dependent_MTases_sf"/>
</dbReference>
<feature type="compositionally biased region" description="Polar residues" evidence="1">
    <location>
        <begin position="63"/>
        <end position="73"/>
    </location>
</feature>
<feature type="domain" description="Methyltransferase" evidence="2">
    <location>
        <begin position="85"/>
        <end position="176"/>
    </location>
</feature>
<feature type="compositionally biased region" description="Basic residues" evidence="1">
    <location>
        <begin position="1"/>
        <end position="19"/>
    </location>
</feature>
<dbReference type="PANTHER" id="PTHR43591">
    <property type="entry name" value="METHYLTRANSFERASE"/>
    <property type="match status" value="1"/>
</dbReference>
<dbReference type="Gene3D" id="3.40.50.150">
    <property type="entry name" value="Vaccinia Virus protein VP39"/>
    <property type="match status" value="1"/>
</dbReference>
<protein>
    <submittedName>
        <fullName evidence="3">Methyltransferase domain-containing protein</fullName>
    </submittedName>
</protein>
<dbReference type="GO" id="GO:0032259">
    <property type="term" value="P:methylation"/>
    <property type="evidence" value="ECO:0007669"/>
    <property type="project" value="UniProtKB-KW"/>
</dbReference>
<evidence type="ECO:0000256" key="1">
    <source>
        <dbReference type="SAM" id="MobiDB-lite"/>
    </source>
</evidence>
<evidence type="ECO:0000259" key="2">
    <source>
        <dbReference type="Pfam" id="PF13649"/>
    </source>
</evidence>
<dbReference type="EMBL" id="CP163445">
    <property type="protein sequence ID" value="XDQ79723.1"/>
    <property type="molecule type" value="Genomic_DNA"/>
</dbReference>
<dbReference type="SUPFAM" id="SSF53335">
    <property type="entry name" value="S-adenosyl-L-methionine-dependent methyltransferases"/>
    <property type="match status" value="1"/>
</dbReference>
<dbReference type="Pfam" id="PF13649">
    <property type="entry name" value="Methyltransf_25"/>
    <property type="match status" value="1"/>
</dbReference>
<dbReference type="PANTHER" id="PTHR43591:SF109">
    <property type="entry name" value="METHYLTRANSFERASE TYPE 11 DOMAIN-CONTAINING PROTEIN"/>
    <property type="match status" value="1"/>
</dbReference>
<dbReference type="AlphaFoldDB" id="A0AB39TKE1"/>
<accession>A0AB39TKE1</accession>
<feature type="region of interest" description="Disordered" evidence="1">
    <location>
        <begin position="1"/>
        <end position="23"/>
    </location>
</feature>
<feature type="region of interest" description="Disordered" evidence="1">
    <location>
        <begin position="61"/>
        <end position="84"/>
    </location>
</feature>
<dbReference type="GO" id="GO:0008168">
    <property type="term" value="F:methyltransferase activity"/>
    <property type="evidence" value="ECO:0007669"/>
    <property type="project" value="UniProtKB-KW"/>
</dbReference>
<keyword evidence="3" id="KW-0489">Methyltransferase</keyword>
<evidence type="ECO:0000313" key="3">
    <source>
        <dbReference type="EMBL" id="XDQ79723.1"/>
    </source>
</evidence>
<dbReference type="InterPro" id="IPR041698">
    <property type="entry name" value="Methyltransf_25"/>
</dbReference>
<proteinExistence type="predicted"/>